<evidence type="ECO:0000256" key="7">
    <source>
        <dbReference type="ARBA" id="ARBA00023136"/>
    </source>
</evidence>
<dbReference type="EMBL" id="CP043431">
    <property type="protein sequence ID" value="QNT64356.1"/>
    <property type="molecule type" value="Genomic_DNA"/>
</dbReference>
<gene>
    <name evidence="8" type="ORF">FY536_03240</name>
</gene>
<name>A0A7H1MLM0_9LACO</name>
<evidence type="ECO:0000256" key="6">
    <source>
        <dbReference type="ARBA" id="ARBA00022970"/>
    </source>
</evidence>
<dbReference type="AlphaFoldDB" id="A0A7H1MLM0"/>
<dbReference type="InterPro" id="IPR003439">
    <property type="entry name" value="ABC_transporter-like_ATP-bd"/>
</dbReference>
<dbReference type="SMART" id="SM00382">
    <property type="entry name" value="AAA"/>
    <property type="match status" value="1"/>
</dbReference>
<evidence type="ECO:0000256" key="5">
    <source>
        <dbReference type="ARBA" id="ARBA00022967"/>
    </source>
</evidence>
<dbReference type="InterPro" id="IPR017871">
    <property type="entry name" value="ABC_transporter-like_CS"/>
</dbReference>
<organism evidence="8 9">
    <name type="scientific">Weissella koreensis</name>
    <dbReference type="NCBI Taxonomy" id="165096"/>
    <lineage>
        <taxon>Bacteria</taxon>
        <taxon>Bacillati</taxon>
        <taxon>Bacillota</taxon>
        <taxon>Bacilli</taxon>
        <taxon>Lactobacillales</taxon>
        <taxon>Lactobacillaceae</taxon>
        <taxon>Weissella</taxon>
    </lineage>
</organism>
<dbReference type="GO" id="GO:0016887">
    <property type="term" value="F:ATP hydrolysis activity"/>
    <property type="evidence" value="ECO:0007669"/>
    <property type="project" value="InterPro"/>
</dbReference>
<dbReference type="PROSITE" id="PS50893">
    <property type="entry name" value="ABC_TRANSPORTER_2"/>
    <property type="match status" value="1"/>
</dbReference>
<dbReference type="GO" id="GO:0006865">
    <property type="term" value="P:amino acid transport"/>
    <property type="evidence" value="ECO:0007669"/>
    <property type="project" value="UniProtKB-KW"/>
</dbReference>
<evidence type="ECO:0000256" key="3">
    <source>
        <dbReference type="ARBA" id="ARBA00022741"/>
    </source>
</evidence>
<dbReference type="Gene3D" id="3.40.50.300">
    <property type="entry name" value="P-loop containing nucleotide triphosphate hydrolases"/>
    <property type="match status" value="1"/>
</dbReference>
<evidence type="ECO:0000256" key="4">
    <source>
        <dbReference type="ARBA" id="ARBA00022840"/>
    </source>
</evidence>
<evidence type="ECO:0000313" key="8">
    <source>
        <dbReference type="EMBL" id="QNT64356.1"/>
    </source>
</evidence>
<keyword evidence="3" id="KW-0547">Nucleotide-binding</keyword>
<reference evidence="8 9" key="1">
    <citation type="submission" date="2019-08" db="EMBL/GenBank/DDBJ databases">
        <authorList>
            <person name="Chang H.C."/>
            <person name="Mun S.Y."/>
        </authorList>
    </citation>
    <scope>NUCLEOTIDE SEQUENCE [LARGE SCALE GENOMIC DNA]</scope>
    <source>
        <strain evidence="8 9">SK</strain>
    </source>
</reference>
<keyword evidence="6" id="KW-0029">Amino-acid transport</keyword>
<dbReference type="GO" id="GO:0005524">
    <property type="term" value="F:ATP binding"/>
    <property type="evidence" value="ECO:0007669"/>
    <property type="project" value="UniProtKB-KW"/>
</dbReference>
<dbReference type="RefSeq" id="WP_006846078.1">
    <property type="nucleotide sequence ID" value="NZ_CP026847.1"/>
</dbReference>
<dbReference type="InterPro" id="IPR027417">
    <property type="entry name" value="P-loop_NTPase"/>
</dbReference>
<dbReference type="Pfam" id="PF00005">
    <property type="entry name" value="ABC_tran"/>
    <property type="match status" value="1"/>
</dbReference>
<sequence length="257" mass="28797">MSLIELSNIKVDFKQSNQVITAVQNVNLKVERGQIFGIVGYSGAGKSTLVRTINLLQRPTHGSVKINDIEMTSLSPVELRLKRQKIGMIFQHFNLLEEMTVKQNILHPLKRSKQTTNQKESKAKQLLELVGLTDQANAYPYQLSGGQKQRVAIARALVNDPDILISDESTSALDPKTTQQILELLNHLNLTLHLTILVITHEMQVIEALADQVAIMEHGQIIEQGSVQNVFNQPKQALTQEFITLSQGFSIQKPQYN</sequence>
<keyword evidence="2" id="KW-1003">Cell membrane</keyword>
<evidence type="ECO:0000313" key="9">
    <source>
        <dbReference type="Proteomes" id="UP000516446"/>
    </source>
</evidence>
<dbReference type="SUPFAM" id="SSF52540">
    <property type="entry name" value="P-loop containing nucleoside triphosphate hydrolases"/>
    <property type="match status" value="1"/>
</dbReference>
<dbReference type="PROSITE" id="PS00211">
    <property type="entry name" value="ABC_TRANSPORTER_1"/>
    <property type="match status" value="1"/>
</dbReference>
<accession>A0A7H1MLM0</accession>
<proteinExistence type="predicted"/>
<dbReference type="InterPro" id="IPR050086">
    <property type="entry name" value="MetN_ABC_transporter-like"/>
</dbReference>
<keyword evidence="4 8" id="KW-0067">ATP-binding</keyword>
<keyword evidence="1" id="KW-0813">Transport</keyword>
<dbReference type="PANTHER" id="PTHR43166">
    <property type="entry name" value="AMINO ACID IMPORT ATP-BINDING PROTEIN"/>
    <property type="match status" value="1"/>
</dbReference>
<dbReference type="PANTHER" id="PTHR43166:SF30">
    <property type="entry name" value="METHIONINE IMPORT ATP-BINDING PROTEIN METN"/>
    <property type="match status" value="1"/>
</dbReference>
<protein>
    <submittedName>
        <fullName evidence="8">ATP-binding cassette domain-containing protein</fullName>
    </submittedName>
</protein>
<keyword evidence="9" id="KW-1185">Reference proteome</keyword>
<evidence type="ECO:0000256" key="2">
    <source>
        <dbReference type="ARBA" id="ARBA00022475"/>
    </source>
</evidence>
<evidence type="ECO:0000256" key="1">
    <source>
        <dbReference type="ARBA" id="ARBA00022448"/>
    </source>
</evidence>
<dbReference type="Proteomes" id="UP000516446">
    <property type="component" value="Chromosome"/>
</dbReference>
<keyword evidence="7" id="KW-0472">Membrane</keyword>
<dbReference type="InterPro" id="IPR003593">
    <property type="entry name" value="AAA+_ATPase"/>
</dbReference>
<keyword evidence="5" id="KW-1278">Translocase</keyword>